<evidence type="ECO:0000256" key="8">
    <source>
        <dbReference type="SAM" id="MobiDB-lite"/>
    </source>
</evidence>
<reference evidence="9 10" key="1">
    <citation type="submission" date="2023-03" db="EMBL/GenBank/DDBJ databases">
        <title>Genome sequence of Lichtheimia ornata CBS 291.66.</title>
        <authorList>
            <person name="Mohabir J.T."/>
            <person name="Shea T.P."/>
            <person name="Kurbessoian T."/>
            <person name="Berby B."/>
            <person name="Fontaine J."/>
            <person name="Livny J."/>
            <person name="Gnirke A."/>
            <person name="Stajich J.E."/>
            <person name="Cuomo C.A."/>
        </authorList>
    </citation>
    <scope>NUCLEOTIDE SEQUENCE [LARGE SCALE GENOMIC DNA]</scope>
    <source>
        <strain evidence="9">CBS 291.66</strain>
    </source>
</reference>
<accession>A0AAD7XQH8</accession>
<organism evidence="9 10">
    <name type="scientific">Lichtheimia ornata</name>
    <dbReference type="NCBI Taxonomy" id="688661"/>
    <lineage>
        <taxon>Eukaryota</taxon>
        <taxon>Fungi</taxon>
        <taxon>Fungi incertae sedis</taxon>
        <taxon>Mucoromycota</taxon>
        <taxon>Mucoromycotina</taxon>
        <taxon>Mucoromycetes</taxon>
        <taxon>Mucorales</taxon>
        <taxon>Lichtheimiaceae</taxon>
        <taxon>Lichtheimia</taxon>
    </lineage>
</organism>
<feature type="region of interest" description="Disordered" evidence="8">
    <location>
        <begin position="224"/>
        <end position="260"/>
    </location>
</feature>
<gene>
    <name evidence="9" type="ORF">O0I10_011401</name>
</gene>
<evidence type="ECO:0000313" key="9">
    <source>
        <dbReference type="EMBL" id="KAJ8652939.1"/>
    </source>
</evidence>
<dbReference type="RefSeq" id="XP_058337853.1">
    <property type="nucleotide sequence ID" value="XM_058491369.1"/>
</dbReference>
<evidence type="ECO:0000256" key="2">
    <source>
        <dbReference type="ARBA" id="ARBA00008917"/>
    </source>
</evidence>
<evidence type="ECO:0000256" key="4">
    <source>
        <dbReference type="ARBA" id="ARBA00022824"/>
    </source>
</evidence>
<dbReference type="Pfam" id="PF04511">
    <property type="entry name" value="DER1"/>
    <property type="match status" value="1"/>
</dbReference>
<evidence type="ECO:0000256" key="5">
    <source>
        <dbReference type="ARBA" id="ARBA00022989"/>
    </source>
</evidence>
<feature type="compositionally biased region" description="Low complexity" evidence="8">
    <location>
        <begin position="232"/>
        <end position="245"/>
    </location>
</feature>
<comment type="caution">
    <text evidence="9">The sequence shown here is derived from an EMBL/GenBank/DDBJ whole genome shotgun (WGS) entry which is preliminary data.</text>
</comment>
<dbReference type="GeneID" id="83218802"/>
<evidence type="ECO:0000256" key="6">
    <source>
        <dbReference type="ARBA" id="ARBA00023136"/>
    </source>
</evidence>
<keyword evidence="6 7" id="KW-0472">Membrane</keyword>
<evidence type="ECO:0000256" key="7">
    <source>
        <dbReference type="RuleBase" id="RU363059"/>
    </source>
</evidence>
<comment type="function">
    <text evidence="7">May be involved in the degradation of misfolded endoplasmic reticulum (ER) luminal proteins.</text>
</comment>
<dbReference type="GO" id="GO:0005789">
    <property type="term" value="C:endoplasmic reticulum membrane"/>
    <property type="evidence" value="ECO:0007669"/>
    <property type="project" value="UniProtKB-SubCell"/>
</dbReference>
<proteinExistence type="inferred from homology"/>
<protein>
    <recommendedName>
        <fullName evidence="7">Derlin</fullName>
    </recommendedName>
</protein>
<evidence type="ECO:0000256" key="3">
    <source>
        <dbReference type="ARBA" id="ARBA00022692"/>
    </source>
</evidence>
<dbReference type="SUPFAM" id="SSF144091">
    <property type="entry name" value="Rhomboid-like"/>
    <property type="match status" value="1"/>
</dbReference>
<keyword evidence="10" id="KW-1185">Reference proteome</keyword>
<feature type="transmembrane region" description="Helical" evidence="7">
    <location>
        <begin position="59"/>
        <end position="81"/>
    </location>
</feature>
<evidence type="ECO:0000313" key="10">
    <source>
        <dbReference type="Proteomes" id="UP001234581"/>
    </source>
</evidence>
<feature type="transmembrane region" description="Helical" evidence="7">
    <location>
        <begin position="25"/>
        <end position="47"/>
    </location>
</feature>
<feature type="transmembrane region" description="Helical" evidence="7">
    <location>
        <begin position="101"/>
        <end position="124"/>
    </location>
</feature>
<dbReference type="GO" id="GO:0006950">
    <property type="term" value="P:response to stress"/>
    <property type="evidence" value="ECO:0007669"/>
    <property type="project" value="UniProtKB-ARBA"/>
</dbReference>
<dbReference type="Proteomes" id="UP001234581">
    <property type="component" value="Unassembled WGS sequence"/>
</dbReference>
<sequence length="260" mass="29573">MPPQTPPQRNEIVEWYQSIPPITKAIFTISVAATVAPALGLIEPYYLVLSWNALSKLQLWRLVTCFFVNRLGLAFAMNLFFMYRYSTQLETEVFGGRTADYIYYHLVTGVLQLAAARFLNLFVLSDGFLLSVAYLWSQHYREVPVTFMFGIQFKAKYLPWVLVAYDFLVNGAMPTPSLVGIGASHIYYYLTTTYPSQGGRRYLQTPTFLQRMFPPSVQQGGFTTGGGMWPGRQQQQQQQTRQNTNLFGGHAWGRGQRLGS</sequence>
<evidence type="ECO:0000256" key="1">
    <source>
        <dbReference type="ARBA" id="ARBA00004477"/>
    </source>
</evidence>
<keyword evidence="3 7" id="KW-0812">Transmembrane</keyword>
<comment type="caution">
    <text evidence="7">Lacks conserved residue(s) required for the propagation of feature annotation.</text>
</comment>
<name>A0AAD7XQH8_9FUNG</name>
<comment type="similarity">
    <text evidence="2 7">Belongs to the derlin family.</text>
</comment>
<dbReference type="AlphaFoldDB" id="A0AAD7XQH8"/>
<feature type="compositionally biased region" description="Gly residues" evidence="8">
    <location>
        <begin position="250"/>
        <end position="260"/>
    </location>
</feature>
<dbReference type="EMBL" id="JARTCD010000089">
    <property type="protein sequence ID" value="KAJ8652939.1"/>
    <property type="molecule type" value="Genomic_DNA"/>
</dbReference>
<dbReference type="InterPro" id="IPR007599">
    <property type="entry name" value="DER1"/>
</dbReference>
<dbReference type="InterPro" id="IPR035952">
    <property type="entry name" value="Rhomboid-like_sf"/>
</dbReference>
<dbReference type="PANTHER" id="PTHR11009">
    <property type="entry name" value="DER1-LIKE PROTEIN, DERLIN"/>
    <property type="match status" value="1"/>
</dbReference>
<comment type="subcellular location">
    <subcellularLocation>
        <location evidence="1 7">Endoplasmic reticulum membrane</location>
        <topology evidence="1 7">Multi-pass membrane protein</topology>
    </subcellularLocation>
</comment>
<keyword evidence="4 7" id="KW-0256">Endoplasmic reticulum</keyword>
<keyword evidence="5 7" id="KW-1133">Transmembrane helix</keyword>